<dbReference type="AlphaFoldDB" id="A0A918M136"/>
<protein>
    <submittedName>
        <fullName evidence="1">Uncharacterized protein</fullName>
    </submittedName>
</protein>
<reference evidence="1" key="1">
    <citation type="journal article" date="2014" name="Int. J. Syst. Evol. Microbiol.">
        <title>Complete genome sequence of Corynebacterium casei LMG S-19264T (=DSM 44701T), isolated from a smear-ripened cheese.</title>
        <authorList>
            <consortium name="US DOE Joint Genome Institute (JGI-PGF)"/>
            <person name="Walter F."/>
            <person name="Albersmeier A."/>
            <person name="Kalinowski J."/>
            <person name="Ruckert C."/>
        </authorList>
    </citation>
    <scope>NUCLEOTIDE SEQUENCE</scope>
    <source>
        <strain evidence="1">JCM 4125</strain>
    </source>
</reference>
<evidence type="ECO:0000313" key="2">
    <source>
        <dbReference type="Proteomes" id="UP000646776"/>
    </source>
</evidence>
<dbReference type="Proteomes" id="UP000646776">
    <property type="component" value="Unassembled WGS sequence"/>
</dbReference>
<gene>
    <name evidence="1" type="ORF">GCM10010226_79730</name>
</gene>
<reference evidence="1" key="2">
    <citation type="submission" date="2020-09" db="EMBL/GenBank/DDBJ databases">
        <authorList>
            <person name="Sun Q."/>
            <person name="Ohkuma M."/>
        </authorList>
    </citation>
    <scope>NUCLEOTIDE SEQUENCE</scope>
    <source>
        <strain evidence="1">JCM 4125</strain>
    </source>
</reference>
<accession>A0A918M136</accession>
<keyword evidence="2" id="KW-1185">Reference proteome</keyword>
<comment type="caution">
    <text evidence="1">The sequence shown here is derived from an EMBL/GenBank/DDBJ whole genome shotgun (WGS) entry which is preliminary data.</text>
</comment>
<evidence type="ECO:0000313" key="1">
    <source>
        <dbReference type="EMBL" id="GGT89580.1"/>
    </source>
</evidence>
<organism evidence="1 2">
    <name type="scientific">Streptomyces phaeofaciens</name>
    <dbReference type="NCBI Taxonomy" id="68254"/>
    <lineage>
        <taxon>Bacteria</taxon>
        <taxon>Bacillati</taxon>
        <taxon>Actinomycetota</taxon>
        <taxon>Actinomycetes</taxon>
        <taxon>Kitasatosporales</taxon>
        <taxon>Streptomycetaceae</taxon>
        <taxon>Streptomyces</taxon>
    </lineage>
</organism>
<name>A0A918M136_9ACTN</name>
<sequence>MKQPSADPVTHRWLLGPLLRFVTPCRSSRLRAATGTHLAGRARGPSKHDDRSVPYAAQIARVGYLGRSLQQARDFLGHGPGRLAELVKGRRDRP</sequence>
<dbReference type="EMBL" id="BMSA01000036">
    <property type="protein sequence ID" value="GGT89580.1"/>
    <property type="molecule type" value="Genomic_DNA"/>
</dbReference>
<proteinExistence type="predicted"/>